<dbReference type="SMART" id="SM00028">
    <property type="entry name" value="TPR"/>
    <property type="match status" value="3"/>
</dbReference>
<dbReference type="SUPFAM" id="SSF52540">
    <property type="entry name" value="P-loop containing nucleoside triphosphate hydrolases"/>
    <property type="match status" value="1"/>
</dbReference>
<dbReference type="PROSITE" id="PS50005">
    <property type="entry name" value="TPR"/>
    <property type="match status" value="1"/>
</dbReference>
<dbReference type="PANTHER" id="PTHR47691">
    <property type="entry name" value="REGULATOR-RELATED"/>
    <property type="match status" value="1"/>
</dbReference>
<reference evidence="2 3" key="1">
    <citation type="journal article" date="2014" name="Int. J. Syst. Evol. Microbiol.">
        <title>Streptomyces hoynatensis sp. nov., isolated from deep marine sediment.</title>
        <authorList>
            <person name="Veyisoglu A."/>
            <person name="Sahin N."/>
        </authorList>
    </citation>
    <scope>NUCLEOTIDE SEQUENCE [LARGE SCALE GENOMIC DNA]</scope>
    <source>
        <strain evidence="2 3">KCTC 29097</strain>
    </source>
</reference>
<dbReference type="AlphaFoldDB" id="A0A3A9ZFE6"/>
<dbReference type="OrthoDB" id="3311584at2"/>
<gene>
    <name evidence="2" type="ORF">D7294_03920</name>
</gene>
<accession>A0A3A9ZFE6</accession>
<comment type="caution">
    <text evidence="2">The sequence shown here is derived from an EMBL/GenBank/DDBJ whole genome shotgun (WGS) entry which is preliminary data.</text>
</comment>
<dbReference type="InterPro" id="IPR011990">
    <property type="entry name" value="TPR-like_helical_dom_sf"/>
</dbReference>
<proteinExistence type="predicted"/>
<name>A0A3A9ZFE6_9ACTN</name>
<dbReference type="SUPFAM" id="SSF48452">
    <property type="entry name" value="TPR-like"/>
    <property type="match status" value="1"/>
</dbReference>
<dbReference type="Gene3D" id="1.25.40.10">
    <property type="entry name" value="Tetratricopeptide repeat domain"/>
    <property type="match status" value="2"/>
</dbReference>
<keyword evidence="1" id="KW-0802">TPR repeat</keyword>
<dbReference type="Pfam" id="PF13424">
    <property type="entry name" value="TPR_12"/>
    <property type="match status" value="2"/>
</dbReference>
<feature type="repeat" description="TPR" evidence="1">
    <location>
        <begin position="375"/>
        <end position="408"/>
    </location>
</feature>
<protein>
    <submittedName>
        <fullName evidence="2">Tetratricopeptide repeat protein</fullName>
    </submittedName>
</protein>
<dbReference type="Proteomes" id="UP000272474">
    <property type="component" value="Unassembled WGS sequence"/>
</dbReference>
<evidence type="ECO:0000313" key="2">
    <source>
        <dbReference type="EMBL" id="RKN45956.1"/>
    </source>
</evidence>
<dbReference type="EMBL" id="RBAL01000002">
    <property type="protein sequence ID" value="RKN45956.1"/>
    <property type="molecule type" value="Genomic_DNA"/>
</dbReference>
<dbReference type="InterPro" id="IPR019734">
    <property type="entry name" value="TPR_rpt"/>
</dbReference>
<evidence type="ECO:0000313" key="3">
    <source>
        <dbReference type="Proteomes" id="UP000272474"/>
    </source>
</evidence>
<evidence type="ECO:0000256" key="1">
    <source>
        <dbReference type="PROSITE-ProRule" id="PRU00339"/>
    </source>
</evidence>
<keyword evidence="3" id="KW-1185">Reference proteome</keyword>
<sequence length="543" mass="58433">MALLLDNAFTAAQVRPLLPSAAGSLVVVTSRRQLTGLVVDGADLHRVDVLDTGSAVELLDRASGGSRVGNDLDAARHLVGLCAFLPLAVCLAAAQLAARPRQAVSAIADTLSKGEGPVELLRVEGEAAIRTALDESYRTLAPELAGVYRRLGLLPVARFDVPLVAATCGTTRASAQEALSALAEINLLEELGEEYRFHDLVGQHARLQAQSEEPAEAAGEALRRFVDWCLAGASAAEALLSSRYQDLTRDYVHEPEAPPAFDGPAAALRWLAGHLPTVMAAVRHCRDVGWDAACWQLVDALWPAFLRLRPAELWVEAHEIGLEAARREGNRRAVSRMLTSGGNGLRNIGRDAEAAQWYLQALRQAEEDGDSRQRAQALQGLGNVRLATGNLSEAEDFFRQALALREEVGYHRGAALSRLCLGQVSLERGDHHAAADRLGRAHGDLLAAGDVYDAMRSLAFLGLATALGGDPEAGRSRLRQALSGMEAAGSPQWQARILEMLGRVAQHAGATTEARDWYERSVALYRDLRPAEARRIEDRLGAL</sequence>
<dbReference type="PANTHER" id="PTHR47691:SF3">
    <property type="entry name" value="HTH-TYPE TRANSCRIPTIONAL REGULATOR RV0890C-RELATED"/>
    <property type="match status" value="1"/>
</dbReference>
<dbReference type="InterPro" id="IPR027417">
    <property type="entry name" value="P-loop_NTPase"/>
</dbReference>
<organism evidence="2 3">
    <name type="scientific">Streptomyces hoynatensis</name>
    <dbReference type="NCBI Taxonomy" id="1141874"/>
    <lineage>
        <taxon>Bacteria</taxon>
        <taxon>Bacillati</taxon>
        <taxon>Actinomycetota</taxon>
        <taxon>Actinomycetes</taxon>
        <taxon>Kitasatosporales</taxon>
        <taxon>Streptomycetaceae</taxon>
        <taxon>Streptomyces</taxon>
    </lineage>
</organism>